<proteinExistence type="predicted"/>
<evidence type="ECO:0000313" key="1">
    <source>
        <dbReference type="EMBL" id="VAW51006.1"/>
    </source>
</evidence>
<accession>A0A3B0X2Y4</accession>
<dbReference type="EMBL" id="UOFD01000022">
    <property type="protein sequence ID" value="VAW51006.1"/>
    <property type="molecule type" value="Genomic_DNA"/>
</dbReference>
<reference evidence="1" key="1">
    <citation type="submission" date="2018-06" db="EMBL/GenBank/DDBJ databases">
        <authorList>
            <person name="Zhirakovskaya E."/>
        </authorList>
    </citation>
    <scope>NUCLEOTIDE SEQUENCE</scope>
</reference>
<organism evidence="1">
    <name type="scientific">hydrothermal vent metagenome</name>
    <dbReference type="NCBI Taxonomy" id="652676"/>
    <lineage>
        <taxon>unclassified sequences</taxon>
        <taxon>metagenomes</taxon>
        <taxon>ecological metagenomes</taxon>
    </lineage>
</organism>
<gene>
    <name evidence="1" type="ORF">MNBD_GAMMA06-1002</name>
</gene>
<name>A0A3B0X2Y4_9ZZZZ</name>
<sequence>MSLPKNELIPKKEFTQFISNGVFTKASIRKFLTSIGIAPGIIVGNLQHNKKLLRADCCNDLKQRFKWVD</sequence>
<protein>
    <submittedName>
        <fullName evidence="1">Uncharacterized protein</fullName>
    </submittedName>
</protein>
<dbReference type="AlphaFoldDB" id="A0A3B0X2Y4"/>